<proteinExistence type="predicted"/>
<dbReference type="EMBL" id="FMJD01000013">
    <property type="protein sequence ID" value="SCM79874.1"/>
    <property type="molecule type" value="Genomic_DNA"/>
</dbReference>
<gene>
    <name evidence="1" type="ORF">KL86PLE_90684</name>
</gene>
<organism evidence="1">
    <name type="scientific">uncultured Pleomorphomonas sp</name>
    <dbReference type="NCBI Taxonomy" id="442121"/>
    <lineage>
        <taxon>Bacteria</taxon>
        <taxon>Pseudomonadati</taxon>
        <taxon>Pseudomonadota</taxon>
        <taxon>Alphaproteobacteria</taxon>
        <taxon>Hyphomicrobiales</taxon>
        <taxon>Pleomorphomonadaceae</taxon>
        <taxon>Pleomorphomonas</taxon>
        <taxon>environmental samples</taxon>
    </lineage>
</organism>
<protein>
    <submittedName>
        <fullName evidence="1">Uncharacterized protein</fullName>
    </submittedName>
</protein>
<evidence type="ECO:0000313" key="1">
    <source>
        <dbReference type="EMBL" id="SCM79874.1"/>
    </source>
</evidence>
<dbReference type="AlphaFoldDB" id="A0A212LQL5"/>
<name>A0A212LQL5_9HYPH</name>
<accession>A0A212LQL5</accession>
<sequence>MPTSHSRSVAKGCLTNAQVNLSGDLTRQSFVGEFLRGPAEAPTNLLHAQVDAFCREVLSNAKLVGGSEYRQPVKLENWIISCDRRSHCHRQRYAKEE</sequence>
<reference evidence="1" key="1">
    <citation type="submission" date="2016-08" db="EMBL/GenBank/DDBJ databases">
        <authorList>
            <person name="Seilhamer J.J."/>
        </authorList>
    </citation>
    <scope>NUCLEOTIDE SEQUENCE</scope>
    <source>
        <strain evidence="1">86</strain>
    </source>
</reference>